<dbReference type="OrthoDB" id="3482365at2"/>
<dbReference type="Proteomes" id="UP000261811">
    <property type="component" value="Unassembled WGS sequence"/>
</dbReference>
<gene>
    <name evidence="1" type="ORF">DZF91_04425</name>
</gene>
<protein>
    <submittedName>
        <fullName evidence="1">SH3 domain-containing protein</fullName>
    </submittedName>
</protein>
<comment type="caution">
    <text evidence="1">The sequence shown here is derived from an EMBL/GenBank/DDBJ whole genome shotgun (WGS) entry which is preliminary data.</text>
</comment>
<keyword evidence="2" id="KW-1185">Reference proteome</keyword>
<dbReference type="EMBL" id="QURH01000093">
    <property type="protein sequence ID" value="RFU42834.1"/>
    <property type="molecule type" value="Genomic_DNA"/>
</dbReference>
<reference evidence="1 2" key="1">
    <citation type="submission" date="2018-08" db="EMBL/GenBank/DDBJ databases">
        <title>Actinomadura jelena sp. nov., a novel Actinomycete isolated from soil in Chad.</title>
        <authorList>
            <person name="Shi L."/>
        </authorList>
    </citation>
    <scope>NUCLEOTIDE SEQUENCE [LARGE SCALE GENOMIC DNA]</scope>
    <source>
        <strain evidence="1 2">NEAU-G17</strain>
    </source>
</reference>
<sequence length="106" mass="11979">MQPWQLAAVAVPLITFSMLPLGRADANATAASRPARTCHYDVVHVRKGHRLNVRSGAGRRHRVVNTLSRHARRVPGDCRKGHRWVHVHPRKGASGWSLGRYLKWVH</sequence>
<dbReference type="Gene3D" id="2.30.30.40">
    <property type="entry name" value="SH3 Domains"/>
    <property type="match status" value="1"/>
</dbReference>
<evidence type="ECO:0000313" key="2">
    <source>
        <dbReference type="Proteomes" id="UP000261811"/>
    </source>
</evidence>
<evidence type="ECO:0000313" key="1">
    <source>
        <dbReference type="EMBL" id="RFU42834.1"/>
    </source>
</evidence>
<accession>A0A372JSU2</accession>
<dbReference type="AlphaFoldDB" id="A0A372JSU2"/>
<dbReference type="RefSeq" id="WP_117356219.1">
    <property type="nucleotide sequence ID" value="NZ_QURH01000093.1"/>
</dbReference>
<proteinExistence type="predicted"/>
<organism evidence="1 2">
    <name type="scientific">Actinomadura logoneensis</name>
    <dbReference type="NCBI Taxonomy" id="2293572"/>
    <lineage>
        <taxon>Bacteria</taxon>
        <taxon>Bacillati</taxon>
        <taxon>Actinomycetota</taxon>
        <taxon>Actinomycetes</taxon>
        <taxon>Streptosporangiales</taxon>
        <taxon>Thermomonosporaceae</taxon>
        <taxon>Actinomadura</taxon>
    </lineage>
</organism>
<name>A0A372JSU2_9ACTN</name>